<feature type="domain" description="DUF4277" evidence="2">
    <location>
        <begin position="10"/>
        <end position="113"/>
    </location>
</feature>
<dbReference type="InterPro" id="IPR012337">
    <property type="entry name" value="RNaseH-like_sf"/>
</dbReference>
<dbReference type="RefSeq" id="WP_007916848.1">
    <property type="nucleotide sequence ID" value="NZ_ADVG01000003.1"/>
</dbReference>
<evidence type="ECO:0000259" key="2">
    <source>
        <dbReference type="Pfam" id="PF14104"/>
    </source>
</evidence>
<dbReference type="STRING" id="485913.Krac_6080"/>
<reference evidence="3 4" key="1">
    <citation type="journal article" date="2011" name="Stand. Genomic Sci.">
        <title>Non-contiguous finished genome sequence and contextual data of the filamentous soil bacterium Ktedonobacter racemifer type strain (SOSP1-21).</title>
        <authorList>
            <person name="Chang Y.J."/>
            <person name="Land M."/>
            <person name="Hauser L."/>
            <person name="Chertkov O."/>
            <person name="Del Rio T.G."/>
            <person name="Nolan M."/>
            <person name="Copeland A."/>
            <person name="Tice H."/>
            <person name="Cheng J.F."/>
            <person name="Lucas S."/>
            <person name="Han C."/>
            <person name="Goodwin L."/>
            <person name="Pitluck S."/>
            <person name="Ivanova N."/>
            <person name="Ovchinikova G."/>
            <person name="Pati A."/>
            <person name="Chen A."/>
            <person name="Palaniappan K."/>
            <person name="Mavromatis K."/>
            <person name="Liolios K."/>
            <person name="Brettin T."/>
            <person name="Fiebig A."/>
            <person name="Rohde M."/>
            <person name="Abt B."/>
            <person name="Goker M."/>
            <person name="Detter J.C."/>
            <person name="Woyke T."/>
            <person name="Bristow J."/>
            <person name="Eisen J.A."/>
            <person name="Markowitz V."/>
            <person name="Hugenholtz P."/>
            <person name="Kyrpides N.C."/>
            <person name="Klenk H.P."/>
            <person name="Lapidus A."/>
        </authorList>
    </citation>
    <scope>NUCLEOTIDE SEQUENCE [LARGE SCALE GENOMIC DNA]</scope>
    <source>
        <strain evidence="4">DSM 44963</strain>
    </source>
</reference>
<dbReference type="EMBL" id="ADVG01000003">
    <property type="protein sequence ID" value="EFH84952.1"/>
    <property type="molecule type" value="Genomic_DNA"/>
</dbReference>
<dbReference type="InParanoid" id="D6TXL9"/>
<dbReference type="PANTHER" id="PTHR34614:SF2">
    <property type="entry name" value="TRANSPOSASE IS4-LIKE DOMAIN-CONTAINING PROTEIN"/>
    <property type="match status" value="1"/>
</dbReference>
<comment type="caution">
    <text evidence="3">The sequence shown here is derived from an EMBL/GenBank/DDBJ whole genome shotgun (WGS) entry which is preliminary data.</text>
</comment>
<name>D6TXL9_KTERA</name>
<dbReference type="NCBIfam" id="NF033559">
    <property type="entry name" value="transpos_IS1634"/>
    <property type="match status" value="1"/>
</dbReference>
<evidence type="ECO:0000313" key="4">
    <source>
        <dbReference type="Proteomes" id="UP000004508"/>
    </source>
</evidence>
<gene>
    <name evidence="3" type="ORF">Krac_6080</name>
</gene>
<keyword evidence="1" id="KW-1133">Transmembrane helix</keyword>
<feature type="transmembrane region" description="Helical" evidence="1">
    <location>
        <begin position="463"/>
        <end position="480"/>
    </location>
</feature>
<dbReference type="InterPro" id="IPR047654">
    <property type="entry name" value="IS1634_transpos"/>
</dbReference>
<evidence type="ECO:0000313" key="3">
    <source>
        <dbReference type="EMBL" id="EFH84952.1"/>
    </source>
</evidence>
<dbReference type="AlphaFoldDB" id="D6TXL9"/>
<dbReference type="InterPro" id="IPR025457">
    <property type="entry name" value="DUF4277"/>
</dbReference>
<keyword evidence="4" id="KW-1185">Reference proteome</keyword>
<dbReference type="OrthoDB" id="148767at2"/>
<keyword evidence="1" id="KW-0472">Membrane</keyword>
<dbReference type="SUPFAM" id="SSF53098">
    <property type="entry name" value="Ribonuclease H-like"/>
    <property type="match status" value="1"/>
</dbReference>
<dbReference type="Proteomes" id="UP000004508">
    <property type="component" value="Unassembled WGS sequence"/>
</dbReference>
<sequence>MQAAESYVNERLDHLGIVAGVCREIGLATWLDEQDLTNRQQVSVGTATTAMILNGLGFSNRRLYLVPQYFANKPVERLLGQGITADMLNDDCLGRTLDWLYAHDPTKLFAGIAYHARQVFGIQTKQIHVDTTSFSVSGEYAQAKAQAPQVRGSEGVDAGDPALIAITYGYSRDHREDLKQWMLALATTHDGNIPLFLQPLDGNSSDKVSLLSAIQAIQEQLRVTDETASVYVADNGVYSEANMRIFNQAQVKWISRVSETSTHARAALAQSYETWQASEDGNTHWVSQIMSLPQGKERWVIVYTSASKLRAQASVQHQVKRAQAEWEKKCWHLGNRRFACETDAQTAMEREKKGQPTWLNIYHELVTHARHAGRGRPPKENSPLKEEWQIVATVTINQERIEQEAFRKACWIIGTNILETAELSDLALTTTYKEQGGVERGFRFLKDPLSLASSIFVKKPERIMALSLIMVLCLLVYCLAEFRLRARLAETAQTIPDQVQKPTTRPTMRWVFQCFEGIELLHVHTFSSSRALVLRLQPVHRLILSLLGPPYEQFYCSSS</sequence>
<dbReference type="PANTHER" id="PTHR34614">
    <property type="match status" value="1"/>
</dbReference>
<dbReference type="Pfam" id="PF14104">
    <property type="entry name" value="DUF4277"/>
    <property type="match status" value="1"/>
</dbReference>
<dbReference type="eggNOG" id="COG5421">
    <property type="taxonomic scope" value="Bacteria"/>
</dbReference>
<keyword evidence="1" id="KW-0812">Transmembrane</keyword>
<accession>D6TXL9</accession>
<organism evidence="3 4">
    <name type="scientific">Ktedonobacter racemifer DSM 44963</name>
    <dbReference type="NCBI Taxonomy" id="485913"/>
    <lineage>
        <taxon>Bacteria</taxon>
        <taxon>Bacillati</taxon>
        <taxon>Chloroflexota</taxon>
        <taxon>Ktedonobacteria</taxon>
        <taxon>Ktedonobacterales</taxon>
        <taxon>Ktedonobacteraceae</taxon>
        <taxon>Ktedonobacter</taxon>
    </lineage>
</organism>
<proteinExistence type="predicted"/>
<evidence type="ECO:0000256" key="1">
    <source>
        <dbReference type="SAM" id="Phobius"/>
    </source>
</evidence>
<protein>
    <recommendedName>
        <fullName evidence="2">DUF4277 domain-containing protein</fullName>
    </recommendedName>
</protein>